<dbReference type="SUPFAM" id="SSF52540">
    <property type="entry name" value="P-loop containing nucleoside triphosphate hydrolases"/>
    <property type="match status" value="1"/>
</dbReference>
<dbReference type="Pfam" id="PF07683">
    <property type="entry name" value="CobW_C"/>
    <property type="match status" value="1"/>
</dbReference>
<sequence length="325" mass="36728">MTDIYIISGFLGAGKTTLIKTMVRSVFWDKKIVVIENDFGEAGIDAGLLRECSLTVTSLNAGCICCSLTGDFEKALERIQKDYAPDAIVVEPSGVGKLSDIARLCLKQEDKGNLHLQRTITVVDIRFFDKYLKNYGEFFKDQISYADLILLSHQEECQKEIGRVKKSILDINPQARIEADFWDSIPRPVFQYGPRNIALFKLGMEQTVSMKPVRIRTGYRKDSIKKKGILYRHFAREVFSAVTLECAEPLSEEQLRKKVLHVVKQADGEILRGKGIVKSYPHSLIFHFMPGSLEIVPANIEGNQLCFIGTGLDEQQIRTLFSEEL</sequence>
<dbReference type="GO" id="GO:0005737">
    <property type="term" value="C:cytoplasm"/>
    <property type="evidence" value="ECO:0007669"/>
    <property type="project" value="TreeGrafter"/>
</dbReference>
<evidence type="ECO:0000256" key="3">
    <source>
        <dbReference type="ARBA" id="ARBA00023186"/>
    </source>
</evidence>
<dbReference type="GO" id="GO:0000166">
    <property type="term" value="F:nucleotide binding"/>
    <property type="evidence" value="ECO:0007669"/>
    <property type="project" value="UniProtKB-KW"/>
</dbReference>
<keyword evidence="3" id="KW-0143">Chaperone</keyword>
<gene>
    <name evidence="8" type="ORF">DFR60_106143</name>
</gene>
<protein>
    <submittedName>
        <fullName evidence="8">G3E family GTPase</fullName>
    </submittedName>
</protein>
<dbReference type="InterPro" id="IPR036627">
    <property type="entry name" value="CobW-likC_sf"/>
</dbReference>
<dbReference type="RefSeq" id="WP_110323284.1">
    <property type="nucleotide sequence ID" value="NZ_QJKD01000006.1"/>
</dbReference>
<proteinExistence type="inferred from homology"/>
<evidence type="ECO:0000256" key="4">
    <source>
        <dbReference type="ARBA" id="ARBA00034320"/>
    </source>
</evidence>
<comment type="similarity">
    <text evidence="4">Belongs to the SIMIBI class G3E GTPase family. ZNG1 subfamily.</text>
</comment>
<dbReference type="InterPro" id="IPR011629">
    <property type="entry name" value="CobW-like_C"/>
</dbReference>
<dbReference type="Gene3D" id="3.30.1220.10">
    <property type="entry name" value="CobW-like, C-terminal domain"/>
    <property type="match status" value="1"/>
</dbReference>
<evidence type="ECO:0000256" key="2">
    <source>
        <dbReference type="ARBA" id="ARBA00022801"/>
    </source>
</evidence>
<dbReference type="AlphaFoldDB" id="A0A2V3Y8H4"/>
<evidence type="ECO:0000256" key="1">
    <source>
        <dbReference type="ARBA" id="ARBA00022741"/>
    </source>
</evidence>
<evidence type="ECO:0000313" key="8">
    <source>
        <dbReference type="EMBL" id="PXX53024.1"/>
    </source>
</evidence>
<keyword evidence="9" id="KW-1185">Reference proteome</keyword>
<name>A0A2V3Y8H4_9FIRM</name>
<dbReference type="PANTHER" id="PTHR13748">
    <property type="entry name" value="COBW-RELATED"/>
    <property type="match status" value="1"/>
</dbReference>
<dbReference type="InterPro" id="IPR051316">
    <property type="entry name" value="Zinc-reg_GTPase_activator"/>
</dbReference>
<keyword evidence="1" id="KW-0547">Nucleotide-binding</keyword>
<dbReference type="GO" id="GO:0016787">
    <property type="term" value="F:hydrolase activity"/>
    <property type="evidence" value="ECO:0007669"/>
    <property type="project" value="UniProtKB-KW"/>
</dbReference>
<evidence type="ECO:0000259" key="6">
    <source>
        <dbReference type="Pfam" id="PF02492"/>
    </source>
</evidence>
<dbReference type="Proteomes" id="UP000248057">
    <property type="component" value="Unassembled WGS sequence"/>
</dbReference>
<keyword evidence="2" id="KW-0378">Hydrolase</keyword>
<reference evidence="8 9" key="1">
    <citation type="submission" date="2018-05" db="EMBL/GenBank/DDBJ databases">
        <title>Genomic Encyclopedia of Type Strains, Phase IV (KMG-IV): sequencing the most valuable type-strain genomes for metagenomic binning, comparative biology and taxonomic classification.</title>
        <authorList>
            <person name="Goeker M."/>
        </authorList>
    </citation>
    <scope>NUCLEOTIDE SEQUENCE [LARGE SCALE GENOMIC DNA]</scope>
    <source>
        <strain evidence="8 9">DSM 24995</strain>
    </source>
</reference>
<dbReference type="Pfam" id="PF02492">
    <property type="entry name" value="cobW"/>
    <property type="match status" value="1"/>
</dbReference>
<accession>A0A2V3Y8H4</accession>
<dbReference type="SUPFAM" id="SSF90002">
    <property type="entry name" value="Hypothetical protein YjiA, C-terminal domain"/>
    <property type="match status" value="1"/>
</dbReference>
<dbReference type="InterPro" id="IPR003495">
    <property type="entry name" value="CobW/HypB/UreG_nucleotide-bd"/>
</dbReference>
<dbReference type="CDD" id="cd03112">
    <property type="entry name" value="CobW-like"/>
    <property type="match status" value="1"/>
</dbReference>
<dbReference type="InterPro" id="IPR027417">
    <property type="entry name" value="P-loop_NTPase"/>
</dbReference>
<dbReference type="EMBL" id="QJKD01000006">
    <property type="protein sequence ID" value="PXX53024.1"/>
    <property type="molecule type" value="Genomic_DNA"/>
</dbReference>
<dbReference type="GeneID" id="86061899"/>
<evidence type="ECO:0000256" key="5">
    <source>
        <dbReference type="ARBA" id="ARBA00049117"/>
    </source>
</evidence>
<evidence type="ECO:0000259" key="7">
    <source>
        <dbReference type="Pfam" id="PF07683"/>
    </source>
</evidence>
<comment type="caution">
    <text evidence="8">The sequence shown here is derived from an EMBL/GenBank/DDBJ whole genome shotgun (WGS) entry which is preliminary data.</text>
</comment>
<comment type="catalytic activity">
    <reaction evidence="5">
        <text>GTP + H2O = GDP + phosphate + H(+)</text>
        <dbReference type="Rhea" id="RHEA:19669"/>
        <dbReference type="ChEBI" id="CHEBI:15377"/>
        <dbReference type="ChEBI" id="CHEBI:15378"/>
        <dbReference type="ChEBI" id="CHEBI:37565"/>
        <dbReference type="ChEBI" id="CHEBI:43474"/>
        <dbReference type="ChEBI" id="CHEBI:58189"/>
    </reaction>
    <physiologicalReaction direction="left-to-right" evidence="5">
        <dbReference type="Rhea" id="RHEA:19670"/>
    </physiologicalReaction>
</comment>
<feature type="domain" description="CobW/HypB/UreG nucleotide-binding" evidence="6">
    <location>
        <begin position="4"/>
        <end position="177"/>
    </location>
</feature>
<dbReference type="Gene3D" id="3.40.50.300">
    <property type="entry name" value="P-loop containing nucleotide triphosphate hydrolases"/>
    <property type="match status" value="1"/>
</dbReference>
<dbReference type="PANTHER" id="PTHR13748:SF62">
    <property type="entry name" value="COBW DOMAIN-CONTAINING PROTEIN"/>
    <property type="match status" value="1"/>
</dbReference>
<feature type="domain" description="CobW C-terminal" evidence="7">
    <location>
        <begin position="239"/>
        <end position="322"/>
    </location>
</feature>
<evidence type="ECO:0000313" key="9">
    <source>
        <dbReference type="Proteomes" id="UP000248057"/>
    </source>
</evidence>
<organism evidence="8 9">
    <name type="scientific">Hungatella effluvii</name>
    <dbReference type="NCBI Taxonomy" id="1096246"/>
    <lineage>
        <taxon>Bacteria</taxon>
        <taxon>Bacillati</taxon>
        <taxon>Bacillota</taxon>
        <taxon>Clostridia</taxon>
        <taxon>Lachnospirales</taxon>
        <taxon>Lachnospiraceae</taxon>
        <taxon>Hungatella</taxon>
    </lineage>
</organism>